<accession>A0A7J6WUU4</accession>
<name>A0A7J6WUU4_THATH</name>
<dbReference type="GO" id="GO:0009451">
    <property type="term" value="P:RNA modification"/>
    <property type="evidence" value="ECO:0007669"/>
    <property type="project" value="InterPro"/>
</dbReference>
<dbReference type="PANTHER" id="PTHR47926:SF347">
    <property type="entry name" value="PENTATRICOPEPTIDE REPEAT-CONTAINING PROTEIN"/>
    <property type="match status" value="1"/>
</dbReference>
<evidence type="ECO:0000313" key="4">
    <source>
        <dbReference type="Proteomes" id="UP000554482"/>
    </source>
</evidence>
<comment type="caution">
    <text evidence="3">The sequence shown here is derived from an EMBL/GenBank/DDBJ whole genome shotgun (WGS) entry which is preliminary data.</text>
</comment>
<keyword evidence="1" id="KW-0677">Repeat</keyword>
<proteinExistence type="predicted"/>
<gene>
    <name evidence="3" type="ORF">FRX31_009925</name>
</gene>
<evidence type="ECO:0000313" key="3">
    <source>
        <dbReference type="EMBL" id="KAF5200488.1"/>
    </source>
</evidence>
<evidence type="ECO:0000256" key="1">
    <source>
        <dbReference type="ARBA" id="ARBA00022737"/>
    </source>
</evidence>
<dbReference type="PROSITE" id="PS51375">
    <property type="entry name" value="PPR"/>
    <property type="match status" value="1"/>
</dbReference>
<dbReference type="Pfam" id="PF01535">
    <property type="entry name" value="PPR"/>
    <property type="match status" value="2"/>
</dbReference>
<feature type="repeat" description="PPR" evidence="2">
    <location>
        <begin position="5"/>
        <end position="39"/>
    </location>
</feature>
<dbReference type="Gene3D" id="1.25.40.10">
    <property type="entry name" value="Tetratricopeptide repeat domain"/>
    <property type="match status" value="1"/>
</dbReference>
<sequence>MLERDIVSWNTMISGYAQNGDMLEAHKLFEESPTRDVFTWTAMVSGYVQNGMLMEARRILYCISLVG</sequence>
<dbReference type="FunFam" id="1.25.40.10:FF:000125">
    <property type="entry name" value="Pentatricopeptide repeat-containing protein"/>
    <property type="match status" value="1"/>
</dbReference>
<dbReference type="InterPro" id="IPR002885">
    <property type="entry name" value="PPR_rpt"/>
</dbReference>
<dbReference type="NCBIfam" id="TIGR00756">
    <property type="entry name" value="PPR"/>
    <property type="match status" value="2"/>
</dbReference>
<dbReference type="InterPro" id="IPR011990">
    <property type="entry name" value="TPR-like_helical_dom_sf"/>
</dbReference>
<dbReference type="GO" id="GO:0048731">
    <property type="term" value="P:system development"/>
    <property type="evidence" value="ECO:0007669"/>
    <property type="project" value="UniProtKB-ARBA"/>
</dbReference>
<protein>
    <submittedName>
        <fullName evidence="3">Pentatricopeptide repeat</fullName>
    </submittedName>
</protein>
<evidence type="ECO:0000256" key="2">
    <source>
        <dbReference type="PROSITE-ProRule" id="PRU00708"/>
    </source>
</evidence>
<dbReference type="PANTHER" id="PTHR47926">
    <property type="entry name" value="PENTATRICOPEPTIDE REPEAT-CONTAINING PROTEIN"/>
    <property type="match status" value="1"/>
</dbReference>
<dbReference type="InterPro" id="IPR046960">
    <property type="entry name" value="PPR_At4g14850-like_plant"/>
</dbReference>
<dbReference type="Proteomes" id="UP000554482">
    <property type="component" value="Unassembled WGS sequence"/>
</dbReference>
<reference evidence="3 4" key="1">
    <citation type="submission" date="2020-06" db="EMBL/GenBank/DDBJ databases">
        <title>Transcriptomic and genomic resources for Thalictrum thalictroides and T. hernandezii: Facilitating candidate gene discovery in an emerging model plant lineage.</title>
        <authorList>
            <person name="Arias T."/>
            <person name="Riano-Pachon D.M."/>
            <person name="Di Stilio V.S."/>
        </authorList>
    </citation>
    <scope>NUCLEOTIDE SEQUENCE [LARGE SCALE GENOMIC DNA]</scope>
    <source>
        <strain evidence="4">cv. WT478/WT964</strain>
        <tissue evidence="3">Leaves</tissue>
    </source>
</reference>
<dbReference type="AlphaFoldDB" id="A0A7J6WUU4"/>
<dbReference type="EMBL" id="JABWDY010010683">
    <property type="protein sequence ID" value="KAF5200488.1"/>
    <property type="molecule type" value="Genomic_DNA"/>
</dbReference>
<dbReference type="GO" id="GO:0003723">
    <property type="term" value="F:RNA binding"/>
    <property type="evidence" value="ECO:0007669"/>
    <property type="project" value="InterPro"/>
</dbReference>
<dbReference type="OrthoDB" id="1937331at2759"/>
<organism evidence="3 4">
    <name type="scientific">Thalictrum thalictroides</name>
    <name type="common">Rue-anemone</name>
    <name type="synonym">Anemone thalictroides</name>
    <dbReference type="NCBI Taxonomy" id="46969"/>
    <lineage>
        <taxon>Eukaryota</taxon>
        <taxon>Viridiplantae</taxon>
        <taxon>Streptophyta</taxon>
        <taxon>Embryophyta</taxon>
        <taxon>Tracheophyta</taxon>
        <taxon>Spermatophyta</taxon>
        <taxon>Magnoliopsida</taxon>
        <taxon>Ranunculales</taxon>
        <taxon>Ranunculaceae</taxon>
        <taxon>Thalictroideae</taxon>
        <taxon>Thalictrum</taxon>
    </lineage>
</organism>
<keyword evidence="4" id="KW-1185">Reference proteome</keyword>